<comment type="pathway">
    <text evidence="2 9">Metabolic intermediate biosynthesis; chorismate biosynthesis; chorismate from D-erythrose 4-phosphate and phosphoenolpyruvate: step 6/7.</text>
</comment>
<comment type="subunit">
    <text evidence="9">Monomer.</text>
</comment>
<feature type="binding site" evidence="9">
    <location>
        <position position="23"/>
    </location>
    <ligand>
        <name>3-phosphoshikimate</name>
        <dbReference type="ChEBI" id="CHEBI:145989"/>
    </ligand>
</feature>
<keyword evidence="12" id="KW-1185">Reference proteome</keyword>
<proteinExistence type="inferred from homology"/>
<evidence type="ECO:0000256" key="7">
    <source>
        <dbReference type="ARBA" id="ARBA00023141"/>
    </source>
</evidence>
<evidence type="ECO:0000313" key="11">
    <source>
        <dbReference type="EMBL" id="SUO92576.1"/>
    </source>
</evidence>
<dbReference type="GO" id="GO:0009073">
    <property type="term" value="P:aromatic amino acid family biosynthetic process"/>
    <property type="evidence" value="ECO:0007669"/>
    <property type="project" value="UniProtKB-KW"/>
</dbReference>
<dbReference type="NCBIfam" id="TIGR01356">
    <property type="entry name" value="aroA"/>
    <property type="match status" value="1"/>
</dbReference>
<dbReference type="RefSeq" id="WP_115217902.1">
    <property type="nucleotide sequence ID" value="NZ_UHIA01000003.1"/>
</dbReference>
<dbReference type="AlphaFoldDB" id="A0A380MLI7"/>
<keyword evidence="6 9" id="KW-0808">Transferase</keyword>
<dbReference type="UniPathway" id="UPA00053">
    <property type="reaction ID" value="UER00089"/>
</dbReference>
<dbReference type="InterPro" id="IPR036968">
    <property type="entry name" value="Enolpyruvate_Tfrase_sf"/>
</dbReference>
<dbReference type="HAMAP" id="MF_00210">
    <property type="entry name" value="EPSP_synth"/>
    <property type="match status" value="1"/>
</dbReference>
<dbReference type="PROSITE" id="PS00885">
    <property type="entry name" value="EPSP_SYNTHASE_2"/>
    <property type="match status" value="1"/>
</dbReference>
<dbReference type="InterPro" id="IPR013792">
    <property type="entry name" value="RNA3'P_cycl/enolpyr_Trfase_a/b"/>
</dbReference>
<dbReference type="PANTHER" id="PTHR21090:SF5">
    <property type="entry name" value="PENTAFUNCTIONAL AROM POLYPEPTIDE"/>
    <property type="match status" value="1"/>
</dbReference>
<feature type="binding site" evidence="9">
    <location>
        <position position="316"/>
    </location>
    <ligand>
        <name>3-phosphoshikimate</name>
        <dbReference type="ChEBI" id="CHEBI:145989"/>
    </ligand>
</feature>
<dbReference type="InterPro" id="IPR001986">
    <property type="entry name" value="Enolpyruvate_Tfrase_dom"/>
</dbReference>
<protein>
    <recommendedName>
        <fullName evidence="9">3-phosphoshikimate 1-carboxyvinyltransferase</fullName>
        <ecNumber evidence="9">2.5.1.19</ecNumber>
    </recommendedName>
    <alternativeName>
        <fullName evidence="9">5-enolpyruvylshikimate-3-phosphate synthase</fullName>
        <shortName evidence="9">EPSP synthase</shortName>
        <shortName evidence="9">EPSPS</shortName>
    </alternativeName>
</protein>
<comment type="catalytic activity">
    <reaction evidence="8">
        <text>3-phosphoshikimate + phosphoenolpyruvate = 5-O-(1-carboxyvinyl)-3-phosphoshikimate + phosphate</text>
        <dbReference type="Rhea" id="RHEA:21256"/>
        <dbReference type="ChEBI" id="CHEBI:43474"/>
        <dbReference type="ChEBI" id="CHEBI:57701"/>
        <dbReference type="ChEBI" id="CHEBI:58702"/>
        <dbReference type="ChEBI" id="CHEBI:145989"/>
        <dbReference type="EC" id="2.5.1.19"/>
    </reaction>
    <physiologicalReaction direction="left-to-right" evidence="8">
        <dbReference type="Rhea" id="RHEA:21257"/>
    </physiologicalReaction>
</comment>
<dbReference type="GO" id="GO:0009423">
    <property type="term" value="P:chorismate biosynthetic process"/>
    <property type="evidence" value="ECO:0007669"/>
    <property type="project" value="UniProtKB-UniRule"/>
</dbReference>
<dbReference type="SUPFAM" id="SSF55205">
    <property type="entry name" value="EPT/RTPC-like"/>
    <property type="match status" value="1"/>
</dbReference>
<evidence type="ECO:0000256" key="4">
    <source>
        <dbReference type="ARBA" id="ARBA00022490"/>
    </source>
</evidence>
<dbReference type="InterPro" id="IPR006264">
    <property type="entry name" value="EPSP_synthase"/>
</dbReference>
<feature type="binding site" evidence="9">
    <location>
        <position position="347"/>
    </location>
    <ligand>
        <name>phosphoenolpyruvate</name>
        <dbReference type="ChEBI" id="CHEBI:58702"/>
    </ligand>
</feature>
<comment type="subcellular location">
    <subcellularLocation>
        <location evidence="9">Cytoplasm</location>
    </subcellularLocation>
</comment>
<dbReference type="OrthoDB" id="9809920at2"/>
<gene>
    <name evidence="9 11" type="primary">aroA</name>
    <name evidence="11" type="ORF">NCTC10717_00626</name>
</gene>
<feature type="binding site" evidence="9">
    <location>
        <position position="28"/>
    </location>
    <ligand>
        <name>3-phosphoshikimate</name>
        <dbReference type="ChEBI" id="CHEBI:145989"/>
    </ligand>
</feature>
<dbReference type="CDD" id="cd01556">
    <property type="entry name" value="EPSP_synthase"/>
    <property type="match status" value="1"/>
</dbReference>
<dbReference type="Pfam" id="PF00275">
    <property type="entry name" value="EPSP_synthase"/>
    <property type="match status" value="1"/>
</dbReference>
<dbReference type="PROSITE" id="PS00104">
    <property type="entry name" value="EPSP_SYNTHASE_1"/>
    <property type="match status" value="1"/>
</dbReference>
<feature type="active site" description="Proton acceptor" evidence="9">
    <location>
        <position position="316"/>
    </location>
</feature>
<evidence type="ECO:0000313" key="12">
    <source>
        <dbReference type="Proteomes" id="UP000254575"/>
    </source>
</evidence>
<keyword evidence="5 9" id="KW-0028">Amino-acid biosynthesis</keyword>
<comment type="function">
    <text evidence="1 9">Catalyzes the transfer of the enolpyruvyl moiety of phosphoenolpyruvate (PEP) to the 5-hydroxyl of shikimate-3-phosphate (S3P) to produce enolpyruvyl shikimate-3-phosphate and inorganic phosphate.</text>
</comment>
<comment type="similarity">
    <text evidence="3 9">Belongs to the EPSP synthase family.</text>
</comment>
<evidence type="ECO:0000256" key="5">
    <source>
        <dbReference type="ARBA" id="ARBA00022605"/>
    </source>
</evidence>
<dbReference type="GO" id="GO:0005737">
    <property type="term" value="C:cytoplasm"/>
    <property type="evidence" value="ECO:0007669"/>
    <property type="project" value="UniProtKB-SubCell"/>
</dbReference>
<dbReference type="FunFam" id="3.65.10.10:FF:000005">
    <property type="entry name" value="3-phosphoshikimate 1-carboxyvinyltransferase"/>
    <property type="match status" value="1"/>
</dbReference>
<dbReference type="PANTHER" id="PTHR21090">
    <property type="entry name" value="AROM/DEHYDROQUINATE SYNTHASE"/>
    <property type="match status" value="1"/>
</dbReference>
<evidence type="ECO:0000256" key="1">
    <source>
        <dbReference type="ARBA" id="ARBA00002174"/>
    </source>
</evidence>
<dbReference type="GO" id="GO:0003866">
    <property type="term" value="F:3-phosphoshikimate 1-carboxyvinyltransferase activity"/>
    <property type="evidence" value="ECO:0007669"/>
    <property type="project" value="UniProtKB-UniRule"/>
</dbReference>
<name>A0A380MLI7_9GAMM</name>
<organism evidence="11 12">
    <name type="scientific">Suttonella indologenes</name>
    <dbReference type="NCBI Taxonomy" id="13276"/>
    <lineage>
        <taxon>Bacteria</taxon>
        <taxon>Pseudomonadati</taxon>
        <taxon>Pseudomonadota</taxon>
        <taxon>Gammaproteobacteria</taxon>
        <taxon>Cardiobacteriales</taxon>
        <taxon>Cardiobacteriaceae</taxon>
        <taxon>Suttonella</taxon>
    </lineage>
</organism>
<feature type="binding site" evidence="9">
    <location>
        <position position="170"/>
    </location>
    <ligand>
        <name>phosphoenolpyruvate</name>
        <dbReference type="ChEBI" id="CHEBI:58702"/>
    </ligand>
</feature>
<feature type="binding site" evidence="9">
    <location>
        <position position="391"/>
    </location>
    <ligand>
        <name>phosphoenolpyruvate</name>
        <dbReference type="ChEBI" id="CHEBI:58702"/>
    </ligand>
</feature>
<dbReference type="GO" id="GO:0008652">
    <property type="term" value="P:amino acid biosynthetic process"/>
    <property type="evidence" value="ECO:0007669"/>
    <property type="project" value="UniProtKB-KW"/>
</dbReference>
<dbReference type="EC" id="2.5.1.19" evidence="9"/>
<evidence type="ECO:0000256" key="8">
    <source>
        <dbReference type="ARBA" id="ARBA00044633"/>
    </source>
</evidence>
<feature type="binding site" evidence="9">
    <location>
        <position position="124"/>
    </location>
    <ligand>
        <name>phosphoenolpyruvate</name>
        <dbReference type="ChEBI" id="CHEBI:58702"/>
    </ligand>
</feature>
<feature type="binding site" evidence="9">
    <location>
        <position position="168"/>
    </location>
    <ligand>
        <name>3-phosphoshikimate</name>
        <dbReference type="ChEBI" id="CHEBI:145989"/>
    </ligand>
</feature>
<feature type="binding site" evidence="9">
    <location>
        <position position="24"/>
    </location>
    <ligand>
        <name>3-phosphoshikimate</name>
        <dbReference type="ChEBI" id="CHEBI:145989"/>
    </ligand>
</feature>
<feature type="binding site" evidence="9">
    <location>
        <position position="170"/>
    </location>
    <ligand>
        <name>3-phosphoshikimate</name>
        <dbReference type="ChEBI" id="CHEBI:145989"/>
    </ligand>
</feature>
<dbReference type="FunFam" id="3.65.10.10:FF:000006">
    <property type="entry name" value="3-phosphoshikimate 1-carboxyvinyltransferase"/>
    <property type="match status" value="1"/>
</dbReference>
<dbReference type="PIRSF" id="PIRSF000505">
    <property type="entry name" value="EPSPS"/>
    <property type="match status" value="1"/>
</dbReference>
<keyword evidence="7 9" id="KW-0057">Aromatic amino acid biosynthesis</keyword>
<evidence type="ECO:0000259" key="10">
    <source>
        <dbReference type="Pfam" id="PF00275"/>
    </source>
</evidence>
<dbReference type="Gene3D" id="3.65.10.10">
    <property type="entry name" value="Enolpyruvate transferase domain"/>
    <property type="match status" value="2"/>
</dbReference>
<evidence type="ECO:0000256" key="6">
    <source>
        <dbReference type="ARBA" id="ARBA00022679"/>
    </source>
</evidence>
<evidence type="ECO:0000256" key="3">
    <source>
        <dbReference type="ARBA" id="ARBA00009948"/>
    </source>
</evidence>
<feature type="domain" description="Enolpyruvate transferase" evidence="10">
    <location>
        <begin position="10"/>
        <end position="424"/>
    </location>
</feature>
<accession>A0A380MLI7</accession>
<keyword evidence="4 9" id="KW-0963">Cytoplasm</keyword>
<dbReference type="EMBL" id="UHIA01000003">
    <property type="protein sequence ID" value="SUO92576.1"/>
    <property type="molecule type" value="Genomic_DNA"/>
</dbReference>
<feature type="binding site" evidence="9">
    <location>
        <position position="343"/>
    </location>
    <ligand>
        <name>3-phosphoshikimate</name>
        <dbReference type="ChEBI" id="CHEBI:145989"/>
    </ligand>
</feature>
<feature type="binding site" evidence="9">
    <location>
        <position position="96"/>
    </location>
    <ligand>
        <name>phosphoenolpyruvate</name>
        <dbReference type="ChEBI" id="CHEBI:58702"/>
    </ligand>
</feature>
<dbReference type="Proteomes" id="UP000254575">
    <property type="component" value="Unassembled WGS sequence"/>
</dbReference>
<comment type="caution">
    <text evidence="9">Lacks conserved residue(s) required for the propagation of feature annotation.</text>
</comment>
<evidence type="ECO:0000256" key="9">
    <source>
        <dbReference type="HAMAP-Rule" id="MF_00210"/>
    </source>
</evidence>
<dbReference type="InterPro" id="IPR023193">
    <property type="entry name" value="EPSP_synthase_CS"/>
</dbReference>
<evidence type="ECO:0000256" key="2">
    <source>
        <dbReference type="ARBA" id="ARBA00004811"/>
    </source>
</evidence>
<sequence>MALTWKSSPVAALEGALRVPGDKSISHRAIMLGALAEGRTEVSGFLEGEDCLATMRAFQAMGVPIAHHGQGRVSIDGQGLHGLKAPAQVLDVGNSGTSMRLMAGVLAGQAFDSVLVGDNSLMKRPMRRVTEPLALMGASIETTESGTAPLRIQGRPLQSIDYTLPVASAQLKSCLLLAGLYAEGETRITEIGISRDHSERMLGGFGVQIAQSGATLSIRGGQTLRGCEVVVPGDVSSAAFFIVAALIAERGEVLIENVGMNPTRSAVVEILQMMGGKILIENAREAGGEPVADLRVCASALQGIEIPKHLVPIAIDEFPILFVAAACAEGETLAGDLAELRVKESDRLAAMEAGLKVLGVDCQAGQDSMHIRGKGGTAFSGGVIDSLGDHRIAMSFAVAALRSAAAIEIRDCDNVATSFPNFRDLAQGIGMQIEVSDA</sequence>
<reference evidence="11 12" key="1">
    <citation type="submission" date="2018-06" db="EMBL/GenBank/DDBJ databases">
        <authorList>
            <consortium name="Pathogen Informatics"/>
            <person name="Doyle S."/>
        </authorList>
    </citation>
    <scope>NUCLEOTIDE SEQUENCE [LARGE SCALE GENOMIC DNA]</scope>
    <source>
        <strain evidence="11 12">NCTC10717</strain>
    </source>
</reference>
<feature type="binding site" evidence="9">
    <location>
        <position position="23"/>
    </location>
    <ligand>
        <name>phosphoenolpyruvate</name>
        <dbReference type="ChEBI" id="CHEBI:58702"/>
    </ligand>
</feature>